<evidence type="ECO:0000256" key="2">
    <source>
        <dbReference type="ARBA" id="ARBA00007018"/>
    </source>
</evidence>
<keyword evidence="4 6" id="KW-1133">Transmembrane helix</keyword>
<keyword evidence="7" id="KW-0675">Receptor</keyword>
<feature type="transmembrane region" description="Helical" evidence="6">
    <location>
        <begin position="49"/>
        <end position="68"/>
    </location>
</feature>
<evidence type="ECO:0000256" key="4">
    <source>
        <dbReference type="ARBA" id="ARBA00022989"/>
    </source>
</evidence>
<evidence type="ECO:0000313" key="8">
    <source>
        <dbReference type="Proteomes" id="UP000825002"/>
    </source>
</evidence>
<evidence type="ECO:0000313" key="7">
    <source>
        <dbReference type="EMBL" id="KAG9510127.1"/>
    </source>
</evidence>
<evidence type="ECO:0000256" key="1">
    <source>
        <dbReference type="ARBA" id="ARBA00004141"/>
    </source>
</evidence>
<comment type="caution">
    <text evidence="7">The sequence shown here is derived from an EMBL/GenBank/DDBJ whole genome shotgun (WGS) entry which is preliminary data.</text>
</comment>
<comment type="subcellular location">
    <subcellularLocation>
        <location evidence="1">Membrane</location>
        <topology evidence="1">Multi-pass membrane protein</topology>
    </subcellularLocation>
</comment>
<feature type="transmembrane region" description="Helical" evidence="6">
    <location>
        <begin position="80"/>
        <end position="99"/>
    </location>
</feature>
<reference evidence="7 8" key="1">
    <citation type="submission" date="2020-10" db="EMBL/GenBank/DDBJ databases">
        <authorList>
            <person name="Klimov P.B."/>
            <person name="Dyachkov S.M."/>
            <person name="Chetverikov P.E."/>
        </authorList>
    </citation>
    <scope>NUCLEOTIDE SEQUENCE [LARGE SCALE GENOMIC DNA]</scope>
    <source>
        <strain evidence="7">BMOC 18-1129-001#AD2665</strain>
        <tissue evidence="7">Entire mites</tissue>
    </source>
</reference>
<accession>A0ABQ7S9P5</accession>
<dbReference type="Pfam" id="PF03006">
    <property type="entry name" value="HlyIII"/>
    <property type="match status" value="1"/>
</dbReference>
<dbReference type="EMBL" id="JAIFTH010000226">
    <property type="protein sequence ID" value="KAG9510127.1"/>
    <property type="molecule type" value="Genomic_DNA"/>
</dbReference>
<evidence type="ECO:0000256" key="3">
    <source>
        <dbReference type="ARBA" id="ARBA00022692"/>
    </source>
</evidence>
<sequence length="291" mass="33086">MIFSAKLNHFTQQPHWLRDNHYLHHGHRPPTESFVSCVKSAFFMHNETLNIWTHFLPCFLFVFLFMKTLGAPNLSGTDKFVIGSFLTGAFLCHMFSTAFHTFSCHSEKVARFFQKLDHIGIALLITASFVPWLHYGFAYIEPLYAHSYLAAVVSLALLSIWFSLDDKFGTAAYRPVRALVFVLFGGSGGVPALHWLYIHQDIIWTHVNLKTSFLSLLLMGALYIFGAALYACRVPERFFPGKCDYVLHSHQLFHVLVTSAAIVHYIGISKLLEHVKSTYEANVDIQPLNSI</sequence>
<feature type="transmembrane region" description="Helical" evidence="6">
    <location>
        <begin position="213"/>
        <end position="232"/>
    </location>
</feature>
<dbReference type="PANTHER" id="PTHR20855:SF52">
    <property type="entry name" value="ADIPONECTIN RECEPTOR PROTEIN"/>
    <property type="match status" value="1"/>
</dbReference>
<feature type="transmembrane region" description="Helical" evidence="6">
    <location>
        <begin position="143"/>
        <end position="164"/>
    </location>
</feature>
<evidence type="ECO:0000256" key="6">
    <source>
        <dbReference type="SAM" id="Phobius"/>
    </source>
</evidence>
<dbReference type="InterPro" id="IPR004254">
    <property type="entry name" value="AdipoR/HlyIII-related"/>
</dbReference>
<comment type="similarity">
    <text evidence="2">Belongs to the ADIPOR family.</text>
</comment>
<feature type="transmembrane region" description="Helical" evidence="6">
    <location>
        <begin position="119"/>
        <end position="137"/>
    </location>
</feature>
<organism evidence="7 8">
    <name type="scientific">Fragariocoptes setiger</name>
    <dbReference type="NCBI Taxonomy" id="1670756"/>
    <lineage>
        <taxon>Eukaryota</taxon>
        <taxon>Metazoa</taxon>
        <taxon>Ecdysozoa</taxon>
        <taxon>Arthropoda</taxon>
        <taxon>Chelicerata</taxon>
        <taxon>Arachnida</taxon>
        <taxon>Acari</taxon>
        <taxon>Acariformes</taxon>
        <taxon>Trombidiformes</taxon>
        <taxon>Prostigmata</taxon>
        <taxon>Eupodina</taxon>
        <taxon>Eriophyoidea</taxon>
        <taxon>Phytoptidae</taxon>
        <taxon>Fragariocoptes</taxon>
    </lineage>
</organism>
<keyword evidence="8" id="KW-1185">Reference proteome</keyword>
<proteinExistence type="inferred from homology"/>
<feature type="transmembrane region" description="Helical" evidence="6">
    <location>
        <begin position="176"/>
        <end position="198"/>
    </location>
</feature>
<dbReference type="Proteomes" id="UP000825002">
    <property type="component" value="Unassembled WGS sequence"/>
</dbReference>
<evidence type="ECO:0000256" key="5">
    <source>
        <dbReference type="ARBA" id="ARBA00023136"/>
    </source>
</evidence>
<keyword evidence="5 6" id="KW-0472">Membrane</keyword>
<name>A0ABQ7S9P5_9ACAR</name>
<keyword evidence="3 6" id="KW-0812">Transmembrane</keyword>
<gene>
    <name evidence="7" type="primary">AdipoR</name>
    <name evidence="7" type="ORF">GZH46_01335</name>
</gene>
<dbReference type="PANTHER" id="PTHR20855">
    <property type="entry name" value="ADIPOR/PROGESTIN RECEPTOR-RELATED"/>
    <property type="match status" value="1"/>
</dbReference>
<protein>
    <submittedName>
        <fullName evidence="7">Adiponectin receptor protein</fullName>
    </submittedName>
</protein>